<protein>
    <recommendedName>
        <fullName evidence="13">Long-chain-fatty-acid--CoA ligase</fullName>
        <ecNumber evidence="12">6.2.1.3</ecNumber>
    </recommendedName>
    <alternativeName>
        <fullName evidence="14">Long-chain acyl-CoA synthetase</fullName>
    </alternativeName>
</protein>
<comment type="subcellular location">
    <subcellularLocation>
        <location evidence="2">Membrane</location>
        <topology evidence="2">Peripheral membrane protein</topology>
    </subcellularLocation>
</comment>
<dbReference type="Pfam" id="PF00501">
    <property type="entry name" value="AMP-binding"/>
    <property type="match status" value="1"/>
</dbReference>
<evidence type="ECO:0000256" key="3">
    <source>
        <dbReference type="ARBA" id="ARBA00005005"/>
    </source>
</evidence>
<dbReference type="InterPro" id="IPR020845">
    <property type="entry name" value="AMP-binding_CS"/>
</dbReference>
<dbReference type="Gene3D" id="3.40.50.12780">
    <property type="entry name" value="N-terminal domain of ligase-like"/>
    <property type="match status" value="1"/>
</dbReference>
<dbReference type="GO" id="GO:0005524">
    <property type="term" value="F:ATP binding"/>
    <property type="evidence" value="ECO:0007669"/>
    <property type="project" value="UniProtKB-KW"/>
</dbReference>
<dbReference type="Gene3D" id="3.30.300.30">
    <property type="match status" value="1"/>
</dbReference>
<dbReference type="PANTHER" id="PTHR43767">
    <property type="entry name" value="LONG-CHAIN-FATTY-ACID--COA LIGASE"/>
    <property type="match status" value="1"/>
</dbReference>
<keyword evidence="7" id="KW-0276">Fatty acid metabolism</keyword>
<evidence type="ECO:0000259" key="16">
    <source>
        <dbReference type="Pfam" id="PF13193"/>
    </source>
</evidence>
<dbReference type="InterPro" id="IPR000873">
    <property type="entry name" value="AMP-dep_synth/lig_dom"/>
</dbReference>
<evidence type="ECO:0000313" key="18">
    <source>
        <dbReference type="Proteomes" id="UP000742786"/>
    </source>
</evidence>
<evidence type="ECO:0000256" key="9">
    <source>
        <dbReference type="ARBA" id="ARBA00022842"/>
    </source>
</evidence>
<gene>
    <name evidence="17" type="primary">fadD</name>
    <name evidence="17" type="ORF">GTOL_11348</name>
</gene>
<keyword evidence="5 17" id="KW-0436">Ligase</keyword>
<dbReference type="AlphaFoldDB" id="A0A916N957"/>
<dbReference type="Proteomes" id="UP000742786">
    <property type="component" value="Unassembled WGS sequence"/>
</dbReference>
<keyword evidence="18" id="KW-1185">Reference proteome</keyword>
<feature type="domain" description="AMP-binding enzyme C-terminal" evidence="16">
    <location>
        <begin position="493"/>
        <end position="567"/>
    </location>
</feature>
<evidence type="ECO:0000256" key="6">
    <source>
        <dbReference type="ARBA" id="ARBA00022741"/>
    </source>
</evidence>
<evidence type="ECO:0000256" key="11">
    <source>
        <dbReference type="ARBA" id="ARBA00023136"/>
    </source>
</evidence>
<dbReference type="Pfam" id="PF13193">
    <property type="entry name" value="AMP-binding_C"/>
    <property type="match status" value="1"/>
</dbReference>
<evidence type="ECO:0000256" key="8">
    <source>
        <dbReference type="ARBA" id="ARBA00022840"/>
    </source>
</evidence>
<dbReference type="EC" id="6.2.1.3" evidence="12"/>
<comment type="pathway">
    <text evidence="3">Lipid metabolism; fatty acid beta-oxidation.</text>
</comment>
<sequence>MDSSLYDRAKRSRIIGVLTKRYKMEKIWLSSYPAGVPAEIDLAEFASLNELFERTVERYAGRTAFTCMGRSISYADLDRLSRDFAAYLQSGLKLQRGTRVALMMPNLLQYPVCLFGIWRAGLVAVNCNPLYTAPELEFQLRDSGAEAIVIVENFAHVFEEIAQTVPTRHVIVTGLGDLLGPVKGRLVNGVVKYLKRIVPAWSLPQARQMRDVLSKGHALTLGMADLGQQDIALLQYTGGTTGISKGAMLTHGNIIANMLQAHAWIKPFLHDGDEIIVTPLPLYHIFALTANCLTFFKVGAQNVLIVNPRDIRGFVKELAKYRFTAITGVNTLFNALVHNPDFARLDFSSLRIPLGGGMAVQQAVAEKWKAITGKQLIEAYGLTETSPGVAINPLDLQSYNGAVGLPIPSTEVSLRDDEGREVPLGQPGELCVRGPQVMKGYWNQPAETANVMMADGFLRTGDIAVMDTHGFLRISDRKKDMIIVSGFKVFPNEVEAVVAMHPGVLEVAAIGVPNEYSGEVVKIFVVKKDPDLTAEALIKHCHRSLTKYKVPHLVEFRDELPKTSVGKILRRALR</sequence>
<organism evidence="17 18">
    <name type="scientific">Georgfuchsia toluolica</name>
    <dbReference type="NCBI Taxonomy" id="424218"/>
    <lineage>
        <taxon>Bacteria</taxon>
        <taxon>Pseudomonadati</taxon>
        <taxon>Pseudomonadota</taxon>
        <taxon>Betaproteobacteria</taxon>
        <taxon>Nitrosomonadales</taxon>
        <taxon>Sterolibacteriaceae</taxon>
        <taxon>Georgfuchsia</taxon>
    </lineage>
</organism>
<keyword evidence="11" id="KW-0472">Membrane</keyword>
<evidence type="ECO:0000256" key="4">
    <source>
        <dbReference type="ARBA" id="ARBA00006432"/>
    </source>
</evidence>
<comment type="caution">
    <text evidence="17">The sequence shown here is derived from an EMBL/GenBank/DDBJ whole genome shotgun (WGS) entry which is preliminary data.</text>
</comment>
<dbReference type="FunFam" id="3.30.300.30:FF:000006">
    <property type="entry name" value="Long-chain-fatty-acid--CoA ligase FadD"/>
    <property type="match status" value="1"/>
</dbReference>
<proteinExistence type="inferred from homology"/>
<evidence type="ECO:0000256" key="13">
    <source>
        <dbReference type="ARBA" id="ARBA00039545"/>
    </source>
</evidence>
<comment type="cofactor">
    <cofactor evidence="1">
        <name>Mg(2+)</name>
        <dbReference type="ChEBI" id="CHEBI:18420"/>
    </cofactor>
</comment>
<name>A0A916N957_9PROT</name>
<evidence type="ECO:0000256" key="10">
    <source>
        <dbReference type="ARBA" id="ARBA00023098"/>
    </source>
</evidence>
<dbReference type="PANTHER" id="PTHR43767:SF8">
    <property type="entry name" value="LONG-CHAIN-FATTY-ACID--COA LIGASE"/>
    <property type="match status" value="1"/>
</dbReference>
<evidence type="ECO:0000256" key="12">
    <source>
        <dbReference type="ARBA" id="ARBA00026121"/>
    </source>
</evidence>
<keyword evidence="6" id="KW-0547">Nucleotide-binding</keyword>
<keyword evidence="10" id="KW-0443">Lipid metabolism</keyword>
<dbReference type="EMBL" id="CAJQUM010000001">
    <property type="protein sequence ID" value="CAG4883465.1"/>
    <property type="molecule type" value="Genomic_DNA"/>
</dbReference>
<dbReference type="InterPro" id="IPR050237">
    <property type="entry name" value="ATP-dep_AMP-bd_enzyme"/>
</dbReference>
<reference evidence="17" key="1">
    <citation type="submission" date="2021-04" db="EMBL/GenBank/DDBJ databases">
        <authorList>
            <person name="Hornung B."/>
        </authorList>
    </citation>
    <scope>NUCLEOTIDE SEQUENCE</scope>
    <source>
        <strain evidence="17">G5G6</strain>
    </source>
</reference>
<evidence type="ECO:0000256" key="7">
    <source>
        <dbReference type="ARBA" id="ARBA00022832"/>
    </source>
</evidence>
<evidence type="ECO:0000256" key="14">
    <source>
        <dbReference type="ARBA" id="ARBA00042773"/>
    </source>
</evidence>
<dbReference type="CDD" id="cd05936">
    <property type="entry name" value="FC-FACS_FadD_like"/>
    <property type="match status" value="1"/>
</dbReference>
<dbReference type="InterPro" id="IPR045851">
    <property type="entry name" value="AMP-bd_C_sf"/>
</dbReference>
<evidence type="ECO:0000256" key="2">
    <source>
        <dbReference type="ARBA" id="ARBA00004170"/>
    </source>
</evidence>
<evidence type="ECO:0000313" key="17">
    <source>
        <dbReference type="EMBL" id="CAG4883465.1"/>
    </source>
</evidence>
<dbReference type="PROSITE" id="PS00455">
    <property type="entry name" value="AMP_BINDING"/>
    <property type="match status" value="1"/>
</dbReference>
<dbReference type="GO" id="GO:0004467">
    <property type="term" value="F:long-chain fatty acid-CoA ligase activity"/>
    <property type="evidence" value="ECO:0007669"/>
    <property type="project" value="UniProtKB-EC"/>
</dbReference>
<evidence type="ECO:0000256" key="1">
    <source>
        <dbReference type="ARBA" id="ARBA00001946"/>
    </source>
</evidence>
<dbReference type="SUPFAM" id="SSF56801">
    <property type="entry name" value="Acetyl-CoA synthetase-like"/>
    <property type="match status" value="1"/>
</dbReference>
<feature type="domain" description="AMP-dependent synthetase/ligase" evidence="15">
    <location>
        <begin position="52"/>
        <end position="442"/>
    </location>
</feature>
<comment type="similarity">
    <text evidence="4">Belongs to the ATP-dependent AMP-binding enzyme family.</text>
</comment>
<keyword evidence="8" id="KW-0067">ATP-binding</keyword>
<dbReference type="InterPro" id="IPR042099">
    <property type="entry name" value="ANL_N_sf"/>
</dbReference>
<evidence type="ECO:0000256" key="5">
    <source>
        <dbReference type="ARBA" id="ARBA00022598"/>
    </source>
</evidence>
<dbReference type="InterPro" id="IPR025110">
    <property type="entry name" value="AMP-bd_C"/>
</dbReference>
<dbReference type="GO" id="GO:0016020">
    <property type="term" value="C:membrane"/>
    <property type="evidence" value="ECO:0007669"/>
    <property type="project" value="UniProtKB-SubCell"/>
</dbReference>
<keyword evidence="9" id="KW-0460">Magnesium</keyword>
<dbReference type="FunFam" id="3.40.50.12780:FF:000003">
    <property type="entry name" value="Long-chain-fatty-acid--CoA ligase FadD"/>
    <property type="match status" value="1"/>
</dbReference>
<evidence type="ECO:0000259" key="15">
    <source>
        <dbReference type="Pfam" id="PF00501"/>
    </source>
</evidence>
<accession>A0A916N957</accession>